<keyword evidence="2" id="KW-0675">Receptor</keyword>
<keyword evidence="3" id="KW-1185">Reference proteome</keyword>
<feature type="domain" description="Cyclic di-GMP receptor atypical PilZ" evidence="1">
    <location>
        <begin position="43"/>
        <end position="154"/>
    </location>
</feature>
<name>A0A318KEI1_9NEIS</name>
<dbReference type="Pfam" id="PF16823">
    <property type="entry name" value="tPilZ"/>
    <property type="match status" value="1"/>
</dbReference>
<accession>A0A318KEI1</accession>
<sequence length="159" mass="17676">MPLPTLNTLSFDAELVCRLSSQPISAAQQHDTRLALRLLGAAEQTSEDPVLLRIEAKLDVCLAWLGHSTQQQHGDSRLCRLGLEQFAWRSQADEPSGAATLTFYPDTHCPLPLTFPVHCQTQADGHTIASLAPALDEASADLWAHFVFRQHRRQRQEQA</sequence>
<gene>
    <name evidence="2" type="ORF">DFR34_12737</name>
</gene>
<comment type="caution">
    <text evidence="2">The sequence shown here is derived from an EMBL/GenBank/DDBJ whole genome shotgun (WGS) entry which is preliminary data.</text>
</comment>
<dbReference type="Proteomes" id="UP000247555">
    <property type="component" value="Unassembled WGS sequence"/>
</dbReference>
<evidence type="ECO:0000313" key="2">
    <source>
        <dbReference type="EMBL" id="PXX75184.1"/>
    </source>
</evidence>
<dbReference type="EMBL" id="QJKI01000027">
    <property type="protein sequence ID" value="PXX75184.1"/>
    <property type="molecule type" value="Genomic_DNA"/>
</dbReference>
<reference evidence="2 3" key="1">
    <citation type="submission" date="2018-05" db="EMBL/GenBank/DDBJ databases">
        <title>Genomic Encyclopedia of Type Strains, Phase IV (KMG-IV): sequencing the most valuable type-strain genomes for metagenomic binning, comparative biology and taxonomic classification.</title>
        <authorList>
            <person name="Goeker M."/>
        </authorList>
    </citation>
    <scope>NUCLEOTIDE SEQUENCE [LARGE SCALE GENOMIC DNA]</scope>
    <source>
        <strain evidence="2 3">DSM 29661</strain>
    </source>
</reference>
<dbReference type="AlphaFoldDB" id="A0A318KEI1"/>
<dbReference type="InterPro" id="IPR031800">
    <property type="entry name" value="PilZ_atypical"/>
</dbReference>
<evidence type="ECO:0000259" key="1">
    <source>
        <dbReference type="Pfam" id="PF16823"/>
    </source>
</evidence>
<evidence type="ECO:0000313" key="3">
    <source>
        <dbReference type="Proteomes" id="UP000247555"/>
    </source>
</evidence>
<proteinExistence type="predicted"/>
<protein>
    <submittedName>
        <fullName evidence="2">Atypical PilZ domain-containing cyclic di-GMP receptor</fullName>
    </submittedName>
</protein>
<organism evidence="2 3">
    <name type="scientific">Rivihabitans pingtungensis</name>
    <dbReference type="NCBI Taxonomy" id="1054498"/>
    <lineage>
        <taxon>Bacteria</taxon>
        <taxon>Pseudomonadati</taxon>
        <taxon>Pseudomonadota</taxon>
        <taxon>Betaproteobacteria</taxon>
        <taxon>Neisseriales</taxon>
        <taxon>Aquaspirillaceae</taxon>
        <taxon>Rivihabitans</taxon>
    </lineage>
</organism>